<dbReference type="InterPro" id="IPR045004">
    <property type="entry name" value="ECH_dom"/>
</dbReference>
<dbReference type="Proteomes" id="UP001162972">
    <property type="component" value="Chromosome 18"/>
</dbReference>
<protein>
    <recommendedName>
        <fullName evidence="2">3-hydroxyisobutyryl-CoA hydrolase</fullName>
        <shortName evidence="2">HIB-CoA hydrolase</shortName>
        <shortName evidence="2">HIBYL-CoA-H</shortName>
        <ecNumber evidence="2">3.1.2.4</ecNumber>
    </recommendedName>
    <alternativeName>
        <fullName evidence="2">3-hydroxyisobutyryl-coenzyme A hydrolase</fullName>
    </alternativeName>
</protein>
<comment type="function">
    <text evidence="2">Hydrolyzes 3-hydroxyisobutyryl-CoA (HIBYL-CoA), a saline catabolite. Has high activity toward isobutyryl-CoA. Could be an isobutyryl-CoA dehydrogenase that functions in valine catabolism.</text>
</comment>
<proteinExistence type="inferred from homology"/>
<comment type="catalytic activity">
    <reaction evidence="2">
        <text>3-hydroxy-2-methylpropanoyl-CoA + H2O = 3-hydroxy-2-methylpropanoate + CoA + H(+)</text>
        <dbReference type="Rhea" id="RHEA:20888"/>
        <dbReference type="ChEBI" id="CHEBI:11805"/>
        <dbReference type="ChEBI" id="CHEBI:15377"/>
        <dbReference type="ChEBI" id="CHEBI:15378"/>
        <dbReference type="ChEBI" id="CHEBI:57287"/>
        <dbReference type="ChEBI" id="CHEBI:57340"/>
        <dbReference type="EC" id="3.1.2.4"/>
    </reaction>
</comment>
<reference evidence="4 5" key="1">
    <citation type="journal article" date="2023" name="Int. J. Mol. Sci.">
        <title>De Novo Assembly and Annotation of 11 Diverse Shrub Willow (Salix) Genomes Reveals Novel Gene Organization in Sex-Linked Regions.</title>
        <authorList>
            <person name="Hyden B."/>
            <person name="Feng K."/>
            <person name="Yates T.B."/>
            <person name="Jawdy S."/>
            <person name="Cereghino C."/>
            <person name="Smart L.B."/>
            <person name="Muchero W."/>
        </authorList>
    </citation>
    <scope>NUCLEOTIDE SEQUENCE [LARGE SCALE GENOMIC DNA]</scope>
    <source>
        <tissue evidence="4">Shoot tip</tissue>
    </source>
</reference>
<evidence type="ECO:0000256" key="2">
    <source>
        <dbReference type="RuleBase" id="RU369070"/>
    </source>
</evidence>
<dbReference type="EC" id="3.1.2.4" evidence="2"/>
<comment type="similarity">
    <text evidence="2">Belongs to the enoyl-CoA hydratase/isomerase family.</text>
</comment>
<comment type="pathway">
    <text evidence="2">Amino-acid degradation; L-valine degradation.</text>
</comment>
<dbReference type="AlphaFoldDB" id="A0AAD6L3R8"/>
<accession>A0AAD6L3R8</accession>
<dbReference type="InterPro" id="IPR032259">
    <property type="entry name" value="HIBYL-CoA-H"/>
</dbReference>
<organism evidence="4 5">
    <name type="scientific">Salix udensis</name>
    <dbReference type="NCBI Taxonomy" id="889485"/>
    <lineage>
        <taxon>Eukaryota</taxon>
        <taxon>Viridiplantae</taxon>
        <taxon>Streptophyta</taxon>
        <taxon>Embryophyta</taxon>
        <taxon>Tracheophyta</taxon>
        <taxon>Spermatophyta</taxon>
        <taxon>Magnoliopsida</taxon>
        <taxon>eudicotyledons</taxon>
        <taxon>Gunneridae</taxon>
        <taxon>Pentapetalae</taxon>
        <taxon>rosids</taxon>
        <taxon>fabids</taxon>
        <taxon>Malpighiales</taxon>
        <taxon>Salicaceae</taxon>
        <taxon>Saliceae</taxon>
        <taxon>Salix</taxon>
    </lineage>
</organism>
<dbReference type="Pfam" id="PF16113">
    <property type="entry name" value="ECH_2"/>
    <property type="match status" value="1"/>
</dbReference>
<comment type="caution">
    <text evidence="4">The sequence shown here is derived from an EMBL/GenBank/DDBJ whole genome shotgun (WGS) entry which is preliminary data.</text>
</comment>
<feature type="domain" description="Enoyl-CoA hydratase/isomerase" evidence="3">
    <location>
        <begin position="55"/>
        <end position="118"/>
    </location>
</feature>
<dbReference type="PANTHER" id="PTHR43176:SF6">
    <property type="entry name" value="3-HYDROXYISOBUTYRYL-COA HYDROLASE"/>
    <property type="match status" value="1"/>
</dbReference>
<evidence type="ECO:0000313" key="4">
    <source>
        <dbReference type="EMBL" id="KAJ6434709.1"/>
    </source>
</evidence>
<name>A0AAD6L3R8_9ROSI</name>
<dbReference type="EMBL" id="JAPFFJ010000001">
    <property type="protein sequence ID" value="KAJ6434709.1"/>
    <property type="molecule type" value="Genomic_DNA"/>
</dbReference>
<evidence type="ECO:0000313" key="5">
    <source>
        <dbReference type="Proteomes" id="UP001162972"/>
    </source>
</evidence>
<keyword evidence="5" id="KW-1185">Reference proteome</keyword>
<evidence type="ECO:0000256" key="1">
    <source>
        <dbReference type="ARBA" id="ARBA00022801"/>
    </source>
</evidence>
<keyword evidence="1 2" id="KW-0378">Hydrolase</keyword>
<gene>
    <name evidence="4" type="ORF">OIU84_000029</name>
</gene>
<dbReference type="PANTHER" id="PTHR43176">
    <property type="entry name" value="3-HYDROXYISOBUTYRYL-COA HYDROLASE-RELATED"/>
    <property type="match status" value="1"/>
</dbReference>
<sequence length="145" mass="16698">MVLIADWRSSTNVSQEQQLKKYCHHWRVRLKLNQKSGFLMQSTGSSQPAQPASKFPLDRLERAARKNLSNASSRNAPLFATLVFLQGVRAILLDKDKNPKWEPSKLELVTDEMVDKYFSRVDEDEMEPLQLPARSNLVDTMRPKL</sequence>
<dbReference type="Gene3D" id="3.90.226.10">
    <property type="entry name" value="2-enoyl-CoA Hydratase, Chain A, domain 1"/>
    <property type="match status" value="1"/>
</dbReference>
<evidence type="ECO:0000259" key="3">
    <source>
        <dbReference type="Pfam" id="PF16113"/>
    </source>
</evidence>
<dbReference type="GO" id="GO:0006574">
    <property type="term" value="P:L-valine catabolic process"/>
    <property type="evidence" value="ECO:0007669"/>
    <property type="project" value="UniProtKB-UniRule"/>
</dbReference>
<dbReference type="GO" id="GO:0003860">
    <property type="term" value="F:3-hydroxyisobutyryl-CoA hydrolase activity"/>
    <property type="evidence" value="ECO:0007669"/>
    <property type="project" value="UniProtKB-UniRule"/>
</dbReference>